<gene>
    <name evidence="2" type="ORF">FJTKL_11771</name>
</gene>
<proteinExistence type="predicted"/>
<sequence length="298" mass="32407">MCECLTCMYPIPEYPACVCRRFRFRSSQSSRSRCGRGAGAGVVALAPLHSDTRHQPPAPFSCSDLARRFASPTVKPSISFFPRSIPPHPPLSSAQIITSPLPHLRPPTSPSAFDFDLSSPAESSHVHLRPTSTTAKLTFVSSKSGIPVLASNPSSSSSFFVLRLVQSFSSQERVNEATAVGRKQPKANCTPPPKSSRVQPSPAQRLHPLLTAPPSRYSPLALVGTHFLHPTTTRSVASSKQQDTWDSKQPRLVCKSTRLSPNPQSFLTSPLCRKQPCIEFLCPLSFALHVLDLRATAS</sequence>
<accession>A0ABR4EF51</accession>
<name>A0ABR4EF51_9PEZI</name>
<evidence type="ECO:0000313" key="3">
    <source>
        <dbReference type="Proteomes" id="UP001600888"/>
    </source>
</evidence>
<protein>
    <submittedName>
        <fullName evidence="2">Uncharacterized protein</fullName>
    </submittedName>
</protein>
<comment type="caution">
    <text evidence="2">The sequence shown here is derived from an EMBL/GenBank/DDBJ whole genome shotgun (WGS) entry which is preliminary data.</text>
</comment>
<feature type="region of interest" description="Disordered" evidence="1">
    <location>
        <begin position="175"/>
        <end position="210"/>
    </location>
</feature>
<organism evidence="2 3">
    <name type="scientific">Diaporthe vaccinii</name>
    <dbReference type="NCBI Taxonomy" id="105482"/>
    <lineage>
        <taxon>Eukaryota</taxon>
        <taxon>Fungi</taxon>
        <taxon>Dikarya</taxon>
        <taxon>Ascomycota</taxon>
        <taxon>Pezizomycotina</taxon>
        <taxon>Sordariomycetes</taxon>
        <taxon>Sordariomycetidae</taxon>
        <taxon>Diaporthales</taxon>
        <taxon>Diaporthaceae</taxon>
        <taxon>Diaporthe</taxon>
        <taxon>Diaporthe eres species complex</taxon>
    </lineage>
</organism>
<dbReference type="EMBL" id="JBAWTH010000059">
    <property type="protein sequence ID" value="KAL2281092.1"/>
    <property type="molecule type" value="Genomic_DNA"/>
</dbReference>
<reference evidence="2 3" key="1">
    <citation type="submission" date="2024-03" db="EMBL/GenBank/DDBJ databases">
        <title>A high-quality draft genome sequence of Diaporthe vaccinii, a causative agent of upright dieback and viscid rot disease in cranberry plants.</title>
        <authorList>
            <person name="Sarrasin M."/>
            <person name="Lang B.F."/>
            <person name="Burger G."/>
        </authorList>
    </citation>
    <scope>NUCLEOTIDE SEQUENCE [LARGE SCALE GENOMIC DNA]</scope>
    <source>
        <strain evidence="2 3">IS7</strain>
    </source>
</reference>
<dbReference type="Proteomes" id="UP001600888">
    <property type="component" value="Unassembled WGS sequence"/>
</dbReference>
<evidence type="ECO:0000313" key="2">
    <source>
        <dbReference type="EMBL" id="KAL2281092.1"/>
    </source>
</evidence>
<keyword evidence="3" id="KW-1185">Reference proteome</keyword>
<evidence type="ECO:0000256" key="1">
    <source>
        <dbReference type="SAM" id="MobiDB-lite"/>
    </source>
</evidence>